<dbReference type="NCBIfam" id="NF003437">
    <property type="entry name" value="PRK04965.1"/>
    <property type="match status" value="1"/>
</dbReference>
<proteinExistence type="inferred from homology"/>
<feature type="domain" description="Rubredoxin binding" evidence="10">
    <location>
        <begin position="309"/>
        <end position="382"/>
    </location>
</feature>
<evidence type="ECO:0000256" key="4">
    <source>
        <dbReference type="ARBA" id="ARBA00022490"/>
    </source>
</evidence>
<dbReference type="InterPro" id="IPR050260">
    <property type="entry name" value="FAD-bd_OxRdtase"/>
</dbReference>
<keyword evidence="12" id="KW-1185">Reference proteome</keyword>
<dbReference type="RefSeq" id="WP_255043213.1">
    <property type="nucleotide sequence ID" value="NZ_JANEYT010000031.1"/>
</dbReference>
<keyword evidence="4" id="KW-0963">Cytoplasm</keyword>
<evidence type="ECO:0000256" key="5">
    <source>
        <dbReference type="ARBA" id="ARBA00022630"/>
    </source>
</evidence>
<dbReference type="Proteomes" id="UP001524460">
    <property type="component" value="Unassembled WGS sequence"/>
</dbReference>
<evidence type="ECO:0000259" key="9">
    <source>
        <dbReference type="Pfam" id="PF07992"/>
    </source>
</evidence>
<keyword evidence="5" id="KW-0285">Flavoprotein</keyword>
<keyword evidence="6" id="KW-0274">FAD</keyword>
<evidence type="ECO:0000256" key="8">
    <source>
        <dbReference type="ARBA" id="ARBA00023027"/>
    </source>
</evidence>
<comment type="subcellular location">
    <subcellularLocation>
        <location evidence="2">Cytoplasm</location>
    </subcellularLocation>
</comment>
<dbReference type="Gene3D" id="3.50.50.60">
    <property type="entry name" value="FAD/NAD(P)-binding domain"/>
    <property type="match status" value="2"/>
</dbReference>
<evidence type="ECO:0000256" key="2">
    <source>
        <dbReference type="ARBA" id="ARBA00004496"/>
    </source>
</evidence>
<dbReference type="PANTHER" id="PTHR43429">
    <property type="entry name" value="PYRIDINE NUCLEOTIDE-DISULFIDE OXIDOREDUCTASE DOMAIN-CONTAINING"/>
    <property type="match status" value="1"/>
</dbReference>
<dbReference type="Pfam" id="PF07992">
    <property type="entry name" value="Pyr_redox_2"/>
    <property type="match status" value="1"/>
</dbReference>
<dbReference type="InterPro" id="IPR036188">
    <property type="entry name" value="FAD/NAD-bd_sf"/>
</dbReference>
<evidence type="ECO:0000256" key="3">
    <source>
        <dbReference type="ARBA" id="ARBA00006442"/>
    </source>
</evidence>
<dbReference type="InterPro" id="IPR041364">
    <property type="entry name" value="Rbx-bd"/>
</dbReference>
<reference evidence="11 12" key="1">
    <citation type="submission" date="2022-07" db="EMBL/GenBank/DDBJ databases">
        <title>Photobacterium pectinilyticum sp. nov., a marine bacterium isolated from surface seawater of Qingdao offshore.</title>
        <authorList>
            <person name="Wang X."/>
        </authorList>
    </citation>
    <scope>NUCLEOTIDE SEQUENCE [LARGE SCALE GENOMIC DNA]</scope>
    <source>
        <strain evidence="11 12">ZSDE20</strain>
    </source>
</reference>
<dbReference type="EMBL" id="JANEYT010000031">
    <property type="protein sequence ID" value="MCQ1059178.1"/>
    <property type="molecule type" value="Genomic_DNA"/>
</dbReference>
<dbReference type="Pfam" id="PF18113">
    <property type="entry name" value="Rbx_binding"/>
    <property type="match status" value="1"/>
</dbReference>
<dbReference type="SUPFAM" id="SSF51905">
    <property type="entry name" value="FAD/NAD(P)-binding domain"/>
    <property type="match status" value="1"/>
</dbReference>
<keyword evidence="8" id="KW-0520">NAD</keyword>
<feature type="domain" description="FAD/NAD(P)-binding" evidence="9">
    <location>
        <begin position="5"/>
        <end position="278"/>
    </location>
</feature>
<evidence type="ECO:0000313" key="12">
    <source>
        <dbReference type="Proteomes" id="UP001524460"/>
    </source>
</evidence>
<evidence type="ECO:0000256" key="1">
    <source>
        <dbReference type="ARBA" id="ARBA00001974"/>
    </source>
</evidence>
<dbReference type="PRINTS" id="PR00411">
    <property type="entry name" value="PNDRDTASEI"/>
</dbReference>
<evidence type="ECO:0000256" key="6">
    <source>
        <dbReference type="ARBA" id="ARBA00022827"/>
    </source>
</evidence>
<evidence type="ECO:0000313" key="11">
    <source>
        <dbReference type="EMBL" id="MCQ1059178.1"/>
    </source>
</evidence>
<gene>
    <name evidence="11" type="primary">norW</name>
    <name evidence="11" type="ORF">NHN17_14075</name>
</gene>
<comment type="similarity">
    <text evidence="3">Belongs to the FAD-dependent oxidoreductase family.</text>
</comment>
<organism evidence="11 12">
    <name type="scientific">Photobacterium pectinilyticum</name>
    <dbReference type="NCBI Taxonomy" id="2906793"/>
    <lineage>
        <taxon>Bacteria</taxon>
        <taxon>Pseudomonadati</taxon>
        <taxon>Pseudomonadota</taxon>
        <taxon>Gammaproteobacteria</taxon>
        <taxon>Vibrionales</taxon>
        <taxon>Vibrionaceae</taxon>
        <taxon>Photobacterium</taxon>
    </lineage>
</organism>
<dbReference type="EC" id="1.18.1.-" evidence="11"/>
<comment type="cofactor">
    <cofactor evidence="1">
        <name>FAD</name>
        <dbReference type="ChEBI" id="CHEBI:57692"/>
    </cofactor>
</comment>
<evidence type="ECO:0000256" key="7">
    <source>
        <dbReference type="ARBA" id="ARBA00023002"/>
    </source>
</evidence>
<comment type="caution">
    <text evidence="11">The sequence shown here is derived from an EMBL/GenBank/DDBJ whole genome shotgun (WGS) entry which is preliminary data.</text>
</comment>
<dbReference type="GO" id="GO:0016491">
    <property type="term" value="F:oxidoreductase activity"/>
    <property type="evidence" value="ECO:0007669"/>
    <property type="project" value="UniProtKB-KW"/>
</dbReference>
<dbReference type="PANTHER" id="PTHR43429:SF3">
    <property type="entry name" value="NITRITE REDUCTASE [NAD(P)H]"/>
    <property type="match status" value="1"/>
</dbReference>
<dbReference type="Gene3D" id="3.30.390.120">
    <property type="match status" value="1"/>
</dbReference>
<keyword evidence="7 11" id="KW-0560">Oxidoreductase</keyword>
<dbReference type="PRINTS" id="PR00368">
    <property type="entry name" value="FADPNR"/>
</dbReference>
<sequence length="384" mass="41486">MIKPLVIIGSGFAAYQLVKAIRRQDKALPIHVFTSDEGHDYNKPDLSHACSKKQTASDLIRMRSSDFSAEYQVELHTHCFVEVIDTVQKCIVANGLQYDYDKLVLATGARAFIPPMRGDGVDSVLTLNSLSEYTDAQNVLQQAKHIAVIGGGLIGTELAMDFASSGKTVSVIDPCQILMANQLPEYIALKLERVMASQRTTFFLSDKVEKLSKTLHGPMEVELSSGKRIEVDAVVSAAGLKPNIQLAASAGIKVGKGIVVNDQLATSAPDVFAIGDCAEINGKVLAYLQPALLGANALAKTILGQPTPLVLPVMMVKVKTPDFPIQLAGQTVLPDINEELNWQIDVNKLGSTVRARNEQGQLTGYVVTQQHLPNGFPLLKELNS</sequence>
<dbReference type="InterPro" id="IPR023753">
    <property type="entry name" value="FAD/NAD-binding_dom"/>
</dbReference>
<evidence type="ECO:0000259" key="10">
    <source>
        <dbReference type="Pfam" id="PF18113"/>
    </source>
</evidence>
<name>A0ABT1N368_9GAMM</name>
<accession>A0ABT1N368</accession>
<protein>
    <submittedName>
        <fullName evidence="11">NADH:flavorubredoxin reductase NorW</fullName>
        <ecNumber evidence="11">1.18.1.-</ecNumber>
    </submittedName>
</protein>